<proteinExistence type="predicted"/>
<comment type="caution">
    <text evidence="3">The sequence shown here is derived from an EMBL/GenBank/DDBJ whole genome shotgun (WGS) entry which is preliminary data.</text>
</comment>
<feature type="region of interest" description="Disordered" evidence="1">
    <location>
        <begin position="95"/>
        <end position="114"/>
    </location>
</feature>
<dbReference type="RefSeq" id="WP_039312840.1">
    <property type="nucleotide sequence ID" value="NZ_JTLZ01000001.1"/>
</dbReference>
<reference evidence="3 4" key="1">
    <citation type="submission" date="2014-11" db="EMBL/GenBank/DDBJ databases">
        <title>Mycobacterium setense Manresensis Genome.</title>
        <authorList>
            <person name="Rech G."/>
            <person name="Sumoy L."/>
        </authorList>
    </citation>
    <scope>NUCLEOTIDE SEQUENCE [LARGE SCALE GENOMIC DNA]</scope>
    <source>
        <strain evidence="3 4">Manresensis</strain>
    </source>
</reference>
<dbReference type="InterPro" id="IPR029063">
    <property type="entry name" value="SAM-dependent_MTases_sf"/>
</dbReference>
<dbReference type="InterPro" id="IPR013216">
    <property type="entry name" value="Methyltransf_11"/>
</dbReference>
<keyword evidence="3" id="KW-0808">Transferase</keyword>
<dbReference type="Gene3D" id="3.40.50.150">
    <property type="entry name" value="Vaccinia Virus protein VP39"/>
    <property type="match status" value="1"/>
</dbReference>
<feature type="domain" description="Methyltransferase type 11" evidence="2">
    <location>
        <begin position="66"/>
        <end position="167"/>
    </location>
</feature>
<accession>A0ABR4Z0T7</accession>
<dbReference type="CDD" id="cd02440">
    <property type="entry name" value="AdoMet_MTases"/>
    <property type="match status" value="1"/>
</dbReference>
<feature type="compositionally biased region" description="Low complexity" evidence="1">
    <location>
        <begin position="98"/>
        <end position="114"/>
    </location>
</feature>
<dbReference type="Proteomes" id="UP000031004">
    <property type="component" value="Unassembled WGS sequence"/>
</dbReference>
<dbReference type="PANTHER" id="PTHR43591">
    <property type="entry name" value="METHYLTRANSFERASE"/>
    <property type="match status" value="1"/>
</dbReference>
<sequence>MQPSNISARFARRATLSRSVRLLAQFRFEQSEPARFYEALATDTVALTTDLWTAATGESPSGRTVLDVGGGPGYFASAFEQAGMHYIGVEPDPREAHAGAARAATSGPSPAAHAASGTFVRASGMALPFADDSVDVCLSSNVAEHVPHPWRLGNEMLRVTKPGGLAVLSYTVWLGPFGGHEMGLTHYLGGARAAERYTRRHGHRPKNDYGSSLFAVSAADGLQWARATGSLVAAFPRYHPRWAWWMTSVPGLREFLVSNLVLVLQPR</sequence>
<name>A0ABR4Z0T7_9MYCO</name>
<dbReference type="EMBL" id="JTLZ01000001">
    <property type="protein sequence ID" value="KHO28101.1"/>
    <property type="molecule type" value="Genomic_DNA"/>
</dbReference>
<evidence type="ECO:0000259" key="2">
    <source>
        <dbReference type="Pfam" id="PF08241"/>
    </source>
</evidence>
<keyword evidence="4" id="KW-1185">Reference proteome</keyword>
<evidence type="ECO:0000313" key="3">
    <source>
        <dbReference type="EMBL" id="KHO28101.1"/>
    </source>
</evidence>
<evidence type="ECO:0000313" key="4">
    <source>
        <dbReference type="Proteomes" id="UP000031004"/>
    </source>
</evidence>
<keyword evidence="3" id="KW-0489">Methyltransferase</keyword>
<protein>
    <submittedName>
        <fullName evidence="3">SAM-dependent methyltransferase</fullName>
    </submittedName>
</protein>
<gene>
    <name evidence="3" type="ORF">QQ44_00570</name>
</gene>
<dbReference type="Pfam" id="PF08241">
    <property type="entry name" value="Methyltransf_11"/>
    <property type="match status" value="1"/>
</dbReference>
<organism evidence="3 4">
    <name type="scientific">Mycolicibacterium setense</name>
    <dbReference type="NCBI Taxonomy" id="431269"/>
    <lineage>
        <taxon>Bacteria</taxon>
        <taxon>Bacillati</taxon>
        <taxon>Actinomycetota</taxon>
        <taxon>Actinomycetes</taxon>
        <taxon>Mycobacteriales</taxon>
        <taxon>Mycobacteriaceae</taxon>
        <taxon>Mycolicibacterium</taxon>
    </lineage>
</organism>
<dbReference type="GO" id="GO:0032259">
    <property type="term" value="P:methylation"/>
    <property type="evidence" value="ECO:0007669"/>
    <property type="project" value="UniProtKB-KW"/>
</dbReference>
<dbReference type="GO" id="GO:0008168">
    <property type="term" value="F:methyltransferase activity"/>
    <property type="evidence" value="ECO:0007669"/>
    <property type="project" value="UniProtKB-KW"/>
</dbReference>
<evidence type="ECO:0000256" key="1">
    <source>
        <dbReference type="SAM" id="MobiDB-lite"/>
    </source>
</evidence>
<dbReference type="PANTHER" id="PTHR43591:SF24">
    <property type="entry name" value="2-METHOXY-6-POLYPRENYL-1,4-BENZOQUINOL METHYLASE, MITOCHONDRIAL"/>
    <property type="match status" value="1"/>
</dbReference>
<dbReference type="SUPFAM" id="SSF53335">
    <property type="entry name" value="S-adenosyl-L-methionine-dependent methyltransferases"/>
    <property type="match status" value="1"/>
</dbReference>